<evidence type="ECO:0000313" key="2">
    <source>
        <dbReference type="Proteomes" id="UP001234178"/>
    </source>
</evidence>
<name>A0ABQ9ZA33_9CRUS</name>
<comment type="caution">
    <text evidence="1">The sequence shown here is derived from an EMBL/GenBank/DDBJ whole genome shotgun (WGS) entry which is preliminary data.</text>
</comment>
<protein>
    <submittedName>
        <fullName evidence="1">Uncharacterized protein</fullName>
    </submittedName>
</protein>
<accession>A0ABQ9ZA33</accession>
<reference evidence="1 2" key="1">
    <citation type="journal article" date="2023" name="Nucleic Acids Res.">
        <title>The hologenome of Daphnia magna reveals possible DNA methylation and microbiome-mediated evolution of the host genome.</title>
        <authorList>
            <person name="Chaturvedi A."/>
            <person name="Li X."/>
            <person name="Dhandapani V."/>
            <person name="Marshall H."/>
            <person name="Kissane S."/>
            <person name="Cuenca-Cambronero M."/>
            <person name="Asole G."/>
            <person name="Calvet F."/>
            <person name="Ruiz-Romero M."/>
            <person name="Marangio P."/>
            <person name="Guigo R."/>
            <person name="Rago D."/>
            <person name="Mirbahai L."/>
            <person name="Eastwood N."/>
            <person name="Colbourne J.K."/>
            <person name="Zhou J."/>
            <person name="Mallon E."/>
            <person name="Orsini L."/>
        </authorList>
    </citation>
    <scope>NUCLEOTIDE SEQUENCE [LARGE SCALE GENOMIC DNA]</scope>
    <source>
        <strain evidence="1">LRV0_1</strain>
    </source>
</reference>
<dbReference type="EMBL" id="JAOYFB010000003">
    <property type="protein sequence ID" value="KAK4009764.1"/>
    <property type="molecule type" value="Genomic_DNA"/>
</dbReference>
<organism evidence="1 2">
    <name type="scientific">Daphnia magna</name>
    <dbReference type="NCBI Taxonomy" id="35525"/>
    <lineage>
        <taxon>Eukaryota</taxon>
        <taxon>Metazoa</taxon>
        <taxon>Ecdysozoa</taxon>
        <taxon>Arthropoda</taxon>
        <taxon>Crustacea</taxon>
        <taxon>Branchiopoda</taxon>
        <taxon>Diplostraca</taxon>
        <taxon>Cladocera</taxon>
        <taxon>Anomopoda</taxon>
        <taxon>Daphniidae</taxon>
        <taxon>Daphnia</taxon>
    </lineage>
</organism>
<gene>
    <name evidence="1" type="ORF">OUZ56_018910</name>
</gene>
<keyword evidence="2" id="KW-1185">Reference proteome</keyword>
<sequence>MYLNLTSACSYLAVFTALDFISHMMQNGHAQRNENKIDWRKQTYYHNRRLSPRIKKYKVQYTSD</sequence>
<evidence type="ECO:0000313" key="1">
    <source>
        <dbReference type="EMBL" id="KAK4009764.1"/>
    </source>
</evidence>
<dbReference type="Proteomes" id="UP001234178">
    <property type="component" value="Unassembled WGS sequence"/>
</dbReference>
<proteinExistence type="predicted"/>